<feature type="transmembrane region" description="Helical" evidence="1">
    <location>
        <begin position="72"/>
        <end position="94"/>
    </location>
</feature>
<gene>
    <name evidence="2" type="ORF">CCHR01_09553</name>
</gene>
<sequence>MTRICQSRDTSGGFGWAFARFMFSSSCGRSRVLFQAARFFYFASIVCQSGLFCIYHARRDVPTSPRKWHVCYLTFSSCIHTMIPSFYISIIKLVTFRTRLHPSRAS</sequence>
<keyword evidence="1" id="KW-1133">Transmembrane helix</keyword>
<organism evidence="2 3">
    <name type="scientific">Colletotrichum chrysophilum</name>
    <dbReference type="NCBI Taxonomy" id="1836956"/>
    <lineage>
        <taxon>Eukaryota</taxon>
        <taxon>Fungi</taxon>
        <taxon>Dikarya</taxon>
        <taxon>Ascomycota</taxon>
        <taxon>Pezizomycotina</taxon>
        <taxon>Sordariomycetes</taxon>
        <taxon>Hypocreomycetidae</taxon>
        <taxon>Glomerellales</taxon>
        <taxon>Glomerellaceae</taxon>
        <taxon>Colletotrichum</taxon>
        <taxon>Colletotrichum gloeosporioides species complex</taxon>
    </lineage>
</organism>
<comment type="caution">
    <text evidence="2">The sequence shown here is derived from an EMBL/GenBank/DDBJ whole genome shotgun (WGS) entry which is preliminary data.</text>
</comment>
<feature type="transmembrane region" description="Helical" evidence="1">
    <location>
        <begin position="39"/>
        <end position="57"/>
    </location>
</feature>
<proteinExistence type="predicted"/>
<dbReference type="EMBL" id="JAQOWY010000190">
    <property type="protein sequence ID" value="KAK1847826.1"/>
    <property type="molecule type" value="Genomic_DNA"/>
</dbReference>
<evidence type="ECO:0000256" key="1">
    <source>
        <dbReference type="SAM" id="Phobius"/>
    </source>
</evidence>
<keyword evidence="3" id="KW-1185">Reference proteome</keyword>
<dbReference type="AlphaFoldDB" id="A0AAD9AGN5"/>
<evidence type="ECO:0000313" key="2">
    <source>
        <dbReference type="EMBL" id="KAK1847826.1"/>
    </source>
</evidence>
<protein>
    <submittedName>
        <fullName evidence="2">Uncharacterized protein</fullName>
    </submittedName>
</protein>
<reference evidence="2" key="1">
    <citation type="submission" date="2023-01" db="EMBL/GenBank/DDBJ databases">
        <title>Colletotrichum chrysophilum M932 genome sequence.</title>
        <authorList>
            <person name="Baroncelli R."/>
        </authorList>
    </citation>
    <scope>NUCLEOTIDE SEQUENCE</scope>
    <source>
        <strain evidence="2">M932</strain>
    </source>
</reference>
<accession>A0AAD9AGN5</accession>
<name>A0AAD9AGN5_9PEZI</name>
<evidence type="ECO:0000313" key="3">
    <source>
        <dbReference type="Proteomes" id="UP001243330"/>
    </source>
</evidence>
<keyword evidence="1" id="KW-0472">Membrane</keyword>
<keyword evidence="1" id="KW-0812">Transmembrane</keyword>
<dbReference type="Proteomes" id="UP001243330">
    <property type="component" value="Unassembled WGS sequence"/>
</dbReference>